<organism evidence="1 2">
    <name type="scientific">[Candida] jaroonii</name>
    <dbReference type="NCBI Taxonomy" id="467808"/>
    <lineage>
        <taxon>Eukaryota</taxon>
        <taxon>Fungi</taxon>
        <taxon>Dikarya</taxon>
        <taxon>Ascomycota</taxon>
        <taxon>Saccharomycotina</taxon>
        <taxon>Pichiomycetes</taxon>
        <taxon>Debaryomycetaceae</taxon>
        <taxon>Yamadazyma</taxon>
    </lineage>
</organism>
<dbReference type="EMBL" id="CALSDN010000007">
    <property type="protein sequence ID" value="CAH6721721.1"/>
    <property type="molecule type" value="Genomic_DNA"/>
</dbReference>
<proteinExistence type="predicted"/>
<gene>
    <name evidence="1" type="ORF">CLIB1444_07S00936</name>
</gene>
<dbReference type="Proteomes" id="UP001152531">
    <property type="component" value="Unassembled WGS sequence"/>
</dbReference>
<name>A0ACA9YAJ4_9ASCO</name>
<reference evidence="1" key="1">
    <citation type="submission" date="2022-06" db="EMBL/GenBank/DDBJ databases">
        <authorList>
            <person name="Legras J.-L."/>
            <person name="Devillers H."/>
            <person name="Grondin C."/>
        </authorList>
    </citation>
    <scope>NUCLEOTIDE SEQUENCE</scope>
    <source>
        <strain evidence="1">CLIB 1444</strain>
    </source>
</reference>
<evidence type="ECO:0000313" key="1">
    <source>
        <dbReference type="EMBL" id="CAH6721721.1"/>
    </source>
</evidence>
<accession>A0ACA9YAJ4</accession>
<keyword evidence="2" id="KW-1185">Reference proteome</keyword>
<protein>
    <submittedName>
        <fullName evidence="1">Required for respiratory growth protein 9, mitochondrial</fullName>
    </submittedName>
</protein>
<sequence length="238" mass="28040">MIPVIRWYSSKNQEGFQDLVLKDHASSQIEVPDIHKNKEHVEDNADIEPVVSSVMEPSQSIQEPSDQISQTPEQILQPSEHSNSNANLKQKLKEEHAVYMKNLPEWAKRDKAIKQRYGQWNPTKKLTRQQIEYLRTTADLMPHLRTIDLASMYNVSPEAIRRILKSKWVPTDDEVDKVIQREEKRRLRKVERQTEFSSKSENFNSNKERPRSRPQSKHSRKLKRTVNRPHLSLDEMID</sequence>
<evidence type="ECO:0000313" key="2">
    <source>
        <dbReference type="Proteomes" id="UP001152531"/>
    </source>
</evidence>
<comment type="caution">
    <text evidence="1">The sequence shown here is derived from an EMBL/GenBank/DDBJ whole genome shotgun (WGS) entry which is preliminary data.</text>
</comment>